<dbReference type="SMART" id="SM00870">
    <property type="entry name" value="Asparaginase"/>
    <property type="match status" value="1"/>
</dbReference>
<evidence type="ECO:0000256" key="1">
    <source>
        <dbReference type="PIRSR" id="PIRSR001220-1"/>
    </source>
</evidence>
<dbReference type="PROSITE" id="PS51732">
    <property type="entry name" value="ASN_GLN_ASE_3"/>
    <property type="match status" value="1"/>
</dbReference>
<dbReference type="InterPro" id="IPR036152">
    <property type="entry name" value="Asp/glu_Ase-like_sf"/>
</dbReference>
<evidence type="ECO:0000313" key="4">
    <source>
        <dbReference type="EMBL" id="MBO8424276.1"/>
    </source>
</evidence>
<dbReference type="SUPFAM" id="SSF53774">
    <property type="entry name" value="Glutaminase/Asparaginase"/>
    <property type="match status" value="1"/>
</dbReference>
<dbReference type="Pfam" id="PF00710">
    <property type="entry name" value="Asparaginase"/>
    <property type="match status" value="1"/>
</dbReference>
<dbReference type="PRINTS" id="PR00139">
    <property type="entry name" value="ASNGLNASE"/>
</dbReference>
<reference evidence="4" key="2">
    <citation type="journal article" date="2021" name="PeerJ">
        <title>Extensive microbial diversity within the chicken gut microbiome revealed by metagenomics and culture.</title>
        <authorList>
            <person name="Gilroy R."/>
            <person name="Ravi A."/>
            <person name="Getino M."/>
            <person name="Pursley I."/>
            <person name="Horton D.L."/>
            <person name="Alikhan N.F."/>
            <person name="Baker D."/>
            <person name="Gharbi K."/>
            <person name="Hall N."/>
            <person name="Watson M."/>
            <person name="Adriaenssens E.M."/>
            <person name="Foster-Nyarko E."/>
            <person name="Jarju S."/>
            <person name="Secka A."/>
            <person name="Antonio M."/>
            <person name="Oren A."/>
            <person name="Chaudhuri R.R."/>
            <person name="La Ragione R."/>
            <person name="Hildebrand F."/>
            <person name="Pallen M.J."/>
        </authorList>
    </citation>
    <scope>NUCLEOTIDE SEQUENCE</scope>
    <source>
        <strain evidence="4">517</strain>
    </source>
</reference>
<dbReference type="Proteomes" id="UP000727857">
    <property type="component" value="Unassembled WGS sequence"/>
</dbReference>
<dbReference type="InterPro" id="IPR027475">
    <property type="entry name" value="Asparaginase/glutaminase_AS2"/>
</dbReference>
<sequence length="308" mass="33230">MKITLITTGGTIGTAETEGVRRLEKDPAEILLGAYEAKYGKEEWRIVRAKPMLSENNGGARITEIVELTAAALKEDCDGVIVTHGTDTLQYTAAALRYAFGADCAPVVLVSASDPVDDPHTNALYNMRAAVNFIASGQKGVKVAYINSKACYGLLKSNVKEPDCGIFDADRLSAHETFSDIFVELDGAAGFPAEGVYRKGVRLVDGTVMRISVYPGMAYPTEFPDEVKAIVFECYHSGTLRTEGEDFEAFLTAVKARGITVFLTGVARDGALYESAEKLSDTNFVPLCGYAPIAAYVKIWYDTALSVT</sequence>
<dbReference type="PANTHER" id="PTHR11707">
    <property type="entry name" value="L-ASPARAGINASE"/>
    <property type="match status" value="1"/>
</dbReference>
<organism evidence="4 5">
    <name type="scientific">Candidatus Stercoripulliclostridium pullicola</name>
    <dbReference type="NCBI Taxonomy" id="2840953"/>
    <lineage>
        <taxon>Bacteria</taxon>
        <taxon>Bacillati</taxon>
        <taxon>Bacillota</taxon>
        <taxon>Clostridia</taxon>
        <taxon>Eubacteriales</taxon>
        <taxon>Candidatus Stercoripulliclostridium</taxon>
    </lineage>
</organism>
<dbReference type="EMBL" id="JADINF010000115">
    <property type="protein sequence ID" value="MBO8424276.1"/>
    <property type="molecule type" value="Genomic_DNA"/>
</dbReference>
<reference evidence="4" key="1">
    <citation type="submission" date="2020-10" db="EMBL/GenBank/DDBJ databases">
        <authorList>
            <person name="Gilroy R."/>
        </authorList>
    </citation>
    <scope>NUCLEOTIDE SEQUENCE</scope>
    <source>
        <strain evidence="4">517</strain>
    </source>
</reference>
<evidence type="ECO:0000256" key="2">
    <source>
        <dbReference type="PROSITE-ProRule" id="PRU10100"/>
    </source>
</evidence>
<feature type="active site" description="O-isoaspartyl threonine intermediate" evidence="1">
    <location>
        <position position="11"/>
    </location>
</feature>
<dbReference type="PIRSF" id="PIRSF500176">
    <property type="entry name" value="L_ASNase"/>
    <property type="match status" value="1"/>
</dbReference>
<dbReference type="PANTHER" id="PTHR11707:SF28">
    <property type="entry name" value="60 KDA LYSOPHOSPHOLIPASE"/>
    <property type="match status" value="1"/>
</dbReference>
<dbReference type="PROSITE" id="PS00917">
    <property type="entry name" value="ASN_GLN_ASE_2"/>
    <property type="match status" value="1"/>
</dbReference>
<gene>
    <name evidence="4" type="ORF">IAB16_04600</name>
</gene>
<dbReference type="InterPro" id="IPR037152">
    <property type="entry name" value="L-asparaginase_N_sf"/>
</dbReference>
<proteinExistence type="predicted"/>
<feature type="domain" description="L-asparaginase N-terminal" evidence="3">
    <location>
        <begin position="2"/>
        <end position="144"/>
    </location>
</feature>
<evidence type="ECO:0000259" key="3">
    <source>
        <dbReference type="Pfam" id="PF00710"/>
    </source>
</evidence>
<dbReference type="AlphaFoldDB" id="A0A940DGG0"/>
<accession>A0A940DGG0</accession>
<dbReference type="InterPro" id="IPR027474">
    <property type="entry name" value="L-asparaginase_N"/>
</dbReference>
<protein>
    <submittedName>
        <fullName evidence="4">Asparaginase</fullName>
    </submittedName>
</protein>
<dbReference type="Gene3D" id="3.40.50.1170">
    <property type="entry name" value="L-asparaginase, N-terminal domain"/>
    <property type="match status" value="1"/>
</dbReference>
<feature type="active site" evidence="2">
    <location>
        <position position="86"/>
    </location>
</feature>
<comment type="caution">
    <text evidence="4">The sequence shown here is derived from an EMBL/GenBank/DDBJ whole genome shotgun (WGS) entry which is preliminary data.</text>
</comment>
<dbReference type="Gene3D" id="3.40.50.40">
    <property type="match status" value="1"/>
</dbReference>
<evidence type="ECO:0000313" key="5">
    <source>
        <dbReference type="Proteomes" id="UP000727857"/>
    </source>
</evidence>
<dbReference type="PIRSF" id="PIRSF001220">
    <property type="entry name" value="L-ASNase_gatD"/>
    <property type="match status" value="1"/>
</dbReference>
<dbReference type="GO" id="GO:0004067">
    <property type="term" value="F:asparaginase activity"/>
    <property type="evidence" value="ECO:0007669"/>
    <property type="project" value="UniProtKB-UniRule"/>
</dbReference>
<dbReference type="InterPro" id="IPR006034">
    <property type="entry name" value="Asparaginase/glutaminase-like"/>
</dbReference>
<dbReference type="InterPro" id="IPR027473">
    <property type="entry name" value="L-asparaginase_C"/>
</dbReference>
<name>A0A940DGG0_9FIRM</name>